<name>A0A3S2UNB6_ORYJA</name>
<sequence length="235" mass="26424">MTSKTPGRSSEMSVSQTWNLKRYGRFIPQSGKNKKAPTRWKIFEDKKGRFKILLTILESGHLLVTRGQESLETIPLLSGCDSLKVQQRSDNLMFQMTVKGVSRMLRMQFDGKDRVEAMSECSSAVEQLKKYLSVTTLDDPAVHPNQPPADAPAPATQRIRQEKSVEPDVTQGSLSIRHLAKHFLGEVSLSLPQMYSHTPLAEGDFEPVLRLCLLDPSFPGFVEKVEAQLQKLIEE</sequence>
<dbReference type="OMA" id="RYGRFML"/>
<dbReference type="PANTHER" id="PTHR34921">
    <property type="entry name" value="MEIOTIC RECOMBINATION PROTEIN REC114"/>
    <property type="match status" value="1"/>
</dbReference>
<reference evidence="1 2" key="1">
    <citation type="submission" date="2018-11" db="EMBL/GenBank/DDBJ databases">
        <authorList>
            <person name="Lopez-Roques C."/>
            <person name="Donnadieu C."/>
            <person name="Bouchez O."/>
            <person name="Klopp C."/>
            <person name="Cabau C."/>
            <person name="Zahm M."/>
        </authorList>
    </citation>
    <scope>NUCLEOTIDE SEQUENCE [LARGE SCALE GENOMIC DNA]</scope>
    <source>
        <strain evidence="1">RS831</strain>
        <tissue evidence="1">Whole body</tissue>
    </source>
</reference>
<organism evidence="1 2">
    <name type="scientific">Oryzias javanicus</name>
    <name type="common">Javanese ricefish</name>
    <name type="synonym">Aplocheilus javanicus</name>
    <dbReference type="NCBI Taxonomy" id="123683"/>
    <lineage>
        <taxon>Eukaryota</taxon>
        <taxon>Metazoa</taxon>
        <taxon>Chordata</taxon>
        <taxon>Craniata</taxon>
        <taxon>Vertebrata</taxon>
        <taxon>Euteleostomi</taxon>
        <taxon>Actinopterygii</taxon>
        <taxon>Neopterygii</taxon>
        <taxon>Teleostei</taxon>
        <taxon>Neoteleostei</taxon>
        <taxon>Acanthomorphata</taxon>
        <taxon>Ovalentaria</taxon>
        <taxon>Atherinomorphae</taxon>
        <taxon>Beloniformes</taxon>
        <taxon>Adrianichthyidae</taxon>
        <taxon>Oryziinae</taxon>
        <taxon>Oryzias</taxon>
    </lineage>
</organism>
<evidence type="ECO:0008006" key="3">
    <source>
        <dbReference type="Google" id="ProtNLM"/>
    </source>
</evidence>
<dbReference type="Proteomes" id="UP000283210">
    <property type="component" value="Chromosome 3"/>
</dbReference>
<dbReference type="AlphaFoldDB" id="A0A3S2UNB6"/>
<protein>
    <recommendedName>
        <fullName evidence="3">Meiotic recombination protein REC114</fullName>
    </recommendedName>
</protein>
<evidence type="ECO:0000313" key="1">
    <source>
        <dbReference type="EMBL" id="RVE74700.1"/>
    </source>
</evidence>
<dbReference type="OrthoDB" id="6479200at2759"/>
<keyword evidence="2" id="KW-1185">Reference proteome</keyword>
<gene>
    <name evidence="1" type="ORF">OJAV_G00025450</name>
</gene>
<reference evidence="1 2" key="2">
    <citation type="submission" date="2019-01" db="EMBL/GenBank/DDBJ databases">
        <title>A chromosome length genome reference of the Java medaka (oryzias javanicus).</title>
        <authorList>
            <person name="Herpin A."/>
            <person name="Takehana Y."/>
            <person name="Naruse K."/>
            <person name="Ansai S."/>
            <person name="Kawaguchi M."/>
        </authorList>
    </citation>
    <scope>NUCLEOTIDE SEQUENCE [LARGE SCALE GENOMIC DNA]</scope>
    <source>
        <strain evidence="1">RS831</strain>
        <tissue evidence="1">Whole body</tissue>
    </source>
</reference>
<accession>A0A3S2UNB6</accession>
<dbReference type="Pfam" id="PF15165">
    <property type="entry name" value="REC114-like"/>
    <property type="match status" value="1"/>
</dbReference>
<proteinExistence type="predicted"/>
<evidence type="ECO:0000313" key="2">
    <source>
        <dbReference type="Proteomes" id="UP000283210"/>
    </source>
</evidence>
<dbReference type="InterPro" id="IPR029168">
    <property type="entry name" value="REC114L"/>
</dbReference>
<dbReference type="EMBL" id="CM012439">
    <property type="protein sequence ID" value="RVE74700.1"/>
    <property type="molecule type" value="Genomic_DNA"/>
</dbReference>
<dbReference type="PANTHER" id="PTHR34921:SF1">
    <property type="entry name" value="MEIOTIC RECOMBINATION PROTEIN REC114"/>
    <property type="match status" value="1"/>
</dbReference>